<comment type="caution">
    <text evidence="1">The sequence shown here is derived from an EMBL/GenBank/DDBJ whole genome shotgun (WGS) entry which is preliminary data.</text>
</comment>
<sequence>MGNRKINNLTDVDTKLDQLETDMYLIKSPLSVEKLTDRIKSLKKEIKSYLESDIERAKQEAVIHTIGSLIDELNRFVKGSVNIELSKLFSEGQQLSEFADTNFSYLLKTFENLYYKRIDQFSTDDLLNSMDMLKLIVGDKTYRIILNEKNPDLLSGIIENNKELGPQKHYMIYDQLKNNPRDIRELIPISKKDTNYRADYLIFDEECLSLELTETELVEESTEVNNLLRFYKNKHIVPNDIVEKIEDELLIFSSYDIFKDKTTNTGLSESPRQKLIYTRHDSQFYLIVYTDQKPVWYLLELD</sequence>
<dbReference type="AlphaFoldDB" id="A0A0F9PE19"/>
<evidence type="ECO:0000313" key="1">
    <source>
        <dbReference type="EMBL" id="KKN28384.1"/>
    </source>
</evidence>
<protein>
    <submittedName>
        <fullName evidence="1">Uncharacterized protein</fullName>
    </submittedName>
</protein>
<dbReference type="EMBL" id="LAZR01002570">
    <property type="protein sequence ID" value="KKN28384.1"/>
    <property type="molecule type" value="Genomic_DNA"/>
</dbReference>
<name>A0A0F9PE19_9ZZZZ</name>
<gene>
    <name evidence="1" type="ORF">LCGC14_0855100</name>
</gene>
<reference evidence="1" key="1">
    <citation type="journal article" date="2015" name="Nature">
        <title>Complex archaea that bridge the gap between prokaryotes and eukaryotes.</title>
        <authorList>
            <person name="Spang A."/>
            <person name="Saw J.H."/>
            <person name="Jorgensen S.L."/>
            <person name="Zaremba-Niedzwiedzka K."/>
            <person name="Martijn J."/>
            <person name="Lind A.E."/>
            <person name="van Eijk R."/>
            <person name="Schleper C."/>
            <person name="Guy L."/>
            <person name="Ettema T.J."/>
        </authorList>
    </citation>
    <scope>NUCLEOTIDE SEQUENCE</scope>
</reference>
<proteinExistence type="predicted"/>
<accession>A0A0F9PE19</accession>
<organism evidence="1">
    <name type="scientific">marine sediment metagenome</name>
    <dbReference type="NCBI Taxonomy" id="412755"/>
    <lineage>
        <taxon>unclassified sequences</taxon>
        <taxon>metagenomes</taxon>
        <taxon>ecological metagenomes</taxon>
    </lineage>
</organism>